<evidence type="ECO:0000313" key="3">
    <source>
        <dbReference type="EMBL" id="HIT42072.1"/>
    </source>
</evidence>
<accession>A0A9D1KGY9</accession>
<reference evidence="3" key="2">
    <citation type="journal article" date="2021" name="PeerJ">
        <title>Extensive microbial diversity within the chicken gut microbiome revealed by metagenomics and culture.</title>
        <authorList>
            <person name="Gilroy R."/>
            <person name="Ravi A."/>
            <person name="Getino M."/>
            <person name="Pursley I."/>
            <person name="Horton D.L."/>
            <person name="Alikhan N.F."/>
            <person name="Baker D."/>
            <person name="Gharbi K."/>
            <person name="Hall N."/>
            <person name="Watson M."/>
            <person name="Adriaenssens E.M."/>
            <person name="Foster-Nyarko E."/>
            <person name="Jarju S."/>
            <person name="Secka A."/>
            <person name="Antonio M."/>
            <person name="Oren A."/>
            <person name="Chaudhuri R.R."/>
            <person name="La Ragione R."/>
            <person name="Hildebrand F."/>
            <person name="Pallen M.J."/>
        </authorList>
    </citation>
    <scope>NUCLEOTIDE SEQUENCE</scope>
    <source>
        <strain evidence="3">CHK123-3438</strain>
    </source>
</reference>
<dbReference type="AlphaFoldDB" id="A0A9D1KGY9"/>
<sequence length="268" mass="31131">MTIKEFMDGIQLPKDAQAAAVQILLPKEEFVRMNRLFWQDIPAFWEETEKKQNAPQWFLRFYTTMGPECFSRFREAGISQDIFFATLKDITIWARAFYQRHGSYGISQARWAAKGMRMEVLRLGRLQFEPSLLSEGVPVLKVHIPEDGPLKKEEVMDSFRQAKDFFSSRISSDSQARSSWTFFTCESWLLFPDLASLLPENSNILQFQKLFQITETVLSSRQAEERIFGFLSDNPADYPAKTSLQKHAREYLMKGKKLGIGEGRRPFL</sequence>
<dbReference type="InterPro" id="IPR041273">
    <property type="entry name" value="NAT_N"/>
</dbReference>
<reference evidence="3" key="1">
    <citation type="submission" date="2020-10" db="EMBL/GenBank/DDBJ databases">
        <authorList>
            <person name="Gilroy R."/>
        </authorList>
    </citation>
    <scope>NUCLEOTIDE SEQUENCE</scope>
    <source>
        <strain evidence="3">CHK123-3438</strain>
    </source>
</reference>
<name>A0A9D1KGY9_9FIRM</name>
<comment type="caution">
    <text evidence="3">The sequence shown here is derived from an EMBL/GenBank/DDBJ whole genome shotgun (WGS) entry which is preliminary data.</text>
</comment>
<protein>
    <submittedName>
        <fullName evidence="3">DUF5596 domain-containing protein</fullName>
    </submittedName>
</protein>
<dbReference type="Proteomes" id="UP000886860">
    <property type="component" value="Unassembled WGS sequence"/>
</dbReference>
<dbReference type="Pfam" id="PF18164">
    <property type="entry name" value="GNAT_C"/>
    <property type="match status" value="1"/>
</dbReference>
<gene>
    <name evidence="3" type="ORF">IAB60_08265</name>
</gene>
<evidence type="ECO:0000259" key="1">
    <source>
        <dbReference type="Pfam" id="PF18082"/>
    </source>
</evidence>
<feature type="domain" description="GNAT-like C-terminal" evidence="2">
    <location>
        <begin position="121"/>
        <end position="263"/>
    </location>
</feature>
<feature type="domain" description="N-acyltransferase N-terminal" evidence="1">
    <location>
        <begin position="1"/>
        <end position="117"/>
    </location>
</feature>
<dbReference type="EMBL" id="DVKS01000142">
    <property type="protein sequence ID" value="HIT42072.1"/>
    <property type="molecule type" value="Genomic_DNA"/>
</dbReference>
<dbReference type="Gene3D" id="3.40.630.120">
    <property type="match status" value="1"/>
</dbReference>
<dbReference type="InterPro" id="IPR041644">
    <property type="entry name" value="GNAT_C"/>
</dbReference>
<dbReference type="Pfam" id="PF18082">
    <property type="entry name" value="NAT_N"/>
    <property type="match status" value="1"/>
</dbReference>
<evidence type="ECO:0000313" key="4">
    <source>
        <dbReference type="Proteomes" id="UP000886860"/>
    </source>
</evidence>
<proteinExistence type="predicted"/>
<organism evidence="3 4">
    <name type="scientific">Candidatus Caccovicinus merdipullorum</name>
    <dbReference type="NCBI Taxonomy" id="2840724"/>
    <lineage>
        <taxon>Bacteria</taxon>
        <taxon>Bacillati</taxon>
        <taxon>Bacillota</taxon>
        <taxon>Clostridia</taxon>
        <taxon>Eubacteriales</taxon>
        <taxon>Candidatus Caccovicinus</taxon>
    </lineage>
</organism>
<evidence type="ECO:0000259" key="2">
    <source>
        <dbReference type="Pfam" id="PF18164"/>
    </source>
</evidence>